<dbReference type="Proteomes" id="UP000828390">
    <property type="component" value="Unassembled WGS sequence"/>
</dbReference>
<comment type="caution">
    <text evidence="2">The sequence shown here is derived from an EMBL/GenBank/DDBJ whole genome shotgun (WGS) entry which is preliminary data.</text>
</comment>
<reference evidence="2" key="1">
    <citation type="journal article" date="2019" name="bioRxiv">
        <title>The Genome of the Zebra Mussel, Dreissena polymorpha: A Resource for Invasive Species Research.</title>
        <authorList>
            <person name="McCartney M.A."/>
            <person name="Auch B."/>
            <person name="Kono T."/>
            <person name="Mallez S."/>
            <person name="Zhang Y."/>
            <person name="Obille A."/>
            <person name="Becker A."/>
            <person name="Abrahante J.E."/>
            <person name="Garbe J."/>
            <person name="Badalamenti J.P."/>
            <person name="Herman A."/>
            <person name="Mangelson H."/>
            <person name="Liachko I."/>
            <person name="Sullivan S."/>
            <person name="Sone E.D."/>
            <person name="Koren S."/>
            <person name="Silverstein K.A.T."/>
            <person name="Beckman K.B."/>
            <person name="Gohl D.M."/>
        </authorList>
    </citation>
    <scope>NUCLEOTIDE SEQUENCE</scope>
    <source>
        <strain evidence="2">Duluth1</strain>
        <tissue evidence="2">Whole animal</tissue>
    </source>
</reference>
<dbReference type="Pfam" id="PF25460">
    <property type="entry name" value="Beta-prop_Aladin"/>
    <property type="match status" value="1"/>
</dbReference>
<name>A0A9D4C0M4_DREPO</name>
<accession>A0A9D4C0M4</accession>
<dbReference type="InterPro" id="IPR045139">
    <property type="entry name" value="Aladin"/>
</dbReference>
<dbReference type="SMART" id="SM00320">
    <property type="entry name" value="WD40"/>
    <property type="match status" value="5"/>
</dbReference>
<feature type="domain" description="Aladin seven-bladed propeller" evidence="1">
    <location>
        <begin position="32"/>
        <end position="377"/>
    </location>
</feature>
<dbReference type="EMBL" id="JAIWYP010000013">
    <property type="protein sequence ID" value="KAH3714985.1"/>
    <property type="molecule type" value="Genomic_DNA"/>
</dbReference>
<organism evidence="2 3">
    <name type="scientific">Dreissena polymorpha</name>
    <name type="common">Zebra mussel</name>
    <name type="synonym">Mytilus polymorpha</name>
    <dbReference type="NCBI Taxonomy" id="45954"/>
    <lineage>
        <taxon>Eukaryota</taxon>
        <taxon>Metazoa</taxon>
        <taxon>Spiralia</taxon>
        <taxon>Lophotrochozoa</taxon>
        <taxon>Mollusca</taxon>
        <taxon>Bivalvia</taxon>
        <taxon>Autobranchia</taxon>
        <taxon>Heteroconchia</taxon>
        <taxon>Euheterodonta</taxon>
        <taxon>Imparidentia</taxon>
        <taxon>Neoheterodontei</taxon>
        <taxon>Myida</taxon>
        <taxon>Dreissenoidea</taxon>
        <taxon>Dreissenidae</taxon>
        <taxon>Dreissena</taxon>
    </lineage>
</organism>
<reference evidence="2" key="2">
    <citation type="submission" date="2020-11" db="EMBL/GenBank/DDBJ databases">
        <authorList>
            <person name="McCartney M.A."/>
            <person name="Auch B."/>
            <person name="Kono T."/>
            <person name="Mallez S."/>
            <person name="Becker A."/>
            <person name="Gohl D.M."/>
            <person name="Silverstein K.A.T."/>
            <person name="Koren S."/>
            <person name="Bechman K.B."/>
            <person name="Herman A."/>
            <person name="Abrahante J.E."/>
            <person name="Garbe J."/>
        </authorList>
    </citation>
    <scope>NUCLEOTIDE SEQUENCE</scope>
    <source>
        <strain evidence="2">Duluth1</strain>
        <tissue evidence="2">Whole animal</tissue>
    </source>
</reference>
<dbReference type="SUPFAM" id="SSF50978">
    <property type="entry name" value="WD40 repeat-like"/>
    <property type="match status" value="1"/>
</dbReference>
<evidence type="ECO:0000259" key="1">
    <source>
        <dbReference type="Pfam" id="PF25460"/>
    </source>
</evidence>
<dbReference type="GO" id="GO:0005643">
    <property type="term" value="C:nuclear pore"/>
    <property type="evidence" value="ECO:0007669"/>
    <property type="project" value="TreeGrafter"/>
</dbReference>
<dbReference type="PANTHER" id="PTHR14494:SF0">
    <property type="entry name" value="ALADIN"/>
    <property type="match status" value="1"/>
</dbReference>
<evidence type="ECO:0000313" key="3">
    <source>
        <dbReference type="Proteomes" id="UP000828390"/>
    </source>
</evidence>
<dbReference type="InterPro" id="IPR001680">
    <property type="entry name" value="WD40_rpt"/>
</dbReference>
<sequence length="406" mass="44134">PTWICSVSQKLLMLTRLTGSLHGSFFPHLSLSNEEIVSKYSSVQHWGSSPVKAFAWHPHTVKFALALQDDSIRVHSSASDLTPILKHKLQKNVASLAWQPNSSSVLAVACQSCVLIWHIEPTSLATRPSASSVQVLQRGGHCPVTMVHWSPDGRTLLSVSPVDASILAWAVAMETCMPLWRYGGGGVSLVTWSPDGSKVFSATPSNVFRVWETRSWTCEKWYSVTGHVKAACWSPEGNVVLFATENQPIIYSLTFAAVSDESSPVIGGSQTAVACADLSETSIEMSDGKAIKVGGQIHQMVWDPQGGRLAVILGESCEFVAVFRTQRSPMLEITPCGLVRGQDGERPEMVQFKPSFDGGSLLTVVWSSGRIGYIPLYYISSAGVNEMPQPPVINTHRFSNGLYSNT</sequence>
<dbReference type="GO" id="GO:0006913">
    <property type="term" value="P:nucleocytoplasmic transport"/>
    <property type="evidence" value="ECO:0007669"/>
    <property type="project" value="TreeGrafter"/>
</dbReference>
<dbReference type="Gene3D" id="2.130.10.10">
    <property type="entry name" value="YVTN repeat-like/Quinoprotein amine dehydrogenase"/>
    <property type="match status" value="1"/>
</dbReference>
<dbReference type="AlphaFoldDB" id="A0A9D4C0M4"/>
<dbReference type="InterPro" id="IPR057403">
    <property type="entry name" value="Beta-prop_Aladin"/>
</dbReference>
<keyword evidence="3" id="KW-1185">Reference proteome</keyword>
<dbReference type="InterPro" id="IPR015943">
    <property type="entry name" value="WD40/YVTN_repeat-like_dom_sf"/>
</dbReference>
<proteinExistence type="predicted"/>
<feature type="non-terminal residue" evidence="2">
    <location>
        <position position="1"/>
    </location>
</feature>
<dbReference type="PANTHER" id="PTHR14494">
    <property type="entry name" value="ALADIN/ADRACALIN/AAAS"/>
    <property type="match status" value="1"/>
</dbReference>
<gene>
    <name evidence="2" type="ORF">DPMN_057688</name>
</gene>
<evidence type="ECO:0000313" key="2">
    <source>
        <dbReference type="EMBL" id="KAH3714985.1"/>
    </source>
</evidence>
<protein>
    <recommendedName>
        <fullName evidence="1">Aladin seven-bladed propeller domain-containing protein</fullName>
    </recommendedName>
</protein>
<dbReference type="InterPro" id="IPR036322">
    <property type="entry name" value="WD40_repeat_dom_sf"/>
</dbReference>